<feature type="signal peptide" evidence="1">
    <location>
        <begin position="1"/>
        <end position="16"/>
    </location>
</feature>
<gene>
    <name evidence="2" type="ORF">BaRGS_00034621</name>
</gene>
<keyword evidence="3" id="KW-1185">Reference proteome</keyword>
<protein>
    <recommendedName>
        <fullName evidence="4">Secreted protein</fullName>
    </recommendedName>
</protein>
<evidence type="ECO:0000256" key="1">
    <source>
        <dbReference type="SAM" id="SignalP"/>
    </source>
</evidence>
<name>A0ABD0JGW3_9CAEN</name>
<dbReference type="AlphaFoldDB" id="A0ABD0JGW3"/>
<organism evidence="2 3">
    <name type="scientific">Batillaria attramentaria</name>
    <dbReference type="NCBI Taxonomy" id="370345"/>
    <lineage>
        <taxon>Eukaryota</taxon>
        <taxon>Metazoa</taxon>
        <taxon>Spiralia</taxon>
        <taxon>Lophotrochozoa</taxon>
        <taxon>Mollusca</taxon>
        <taxon>Gastropoda</taxon>
        <taxon>Caenogastropoda</taxon>
        <taxon>Sorbeoconcha</taxon>
        <taxon>Cerithioidea</taxon>
        <taxon>Batillariidae</taxon>
        <taxon>Batillaria</taxon>
    </lineage>
</organism>
<evidence type="ECO:0000313" key="2">
    <source>
        <dbReference type="EMBL" id="KAK7474161.1"/>
    </source>
</evidence>
<feature type="chain" id="PRO_5044810559" description="Secreted protein" evidence="1">
    <location>
        <begin position="17"/>
        <end position="68"/>
    </location>
</feature>
<sequence length="68" mass="7455">MGHLFFWVLRGGSCSAVELGCPCRQCFHRGGPFLSCFREVFLSPFSCAVGPGLDKPTDGRFSERLRAG</sequence>
<keyword evidence="1" id="KW-0732">Signal</keyword>
<evidence type="ECO:0008006" key="4">
    <source>
        <dbReference type="Google" id="ProtNLM"/>
    </source>
</evidence>
<proteinExistence type="predicted"/>
<accession>A0ABD0JGW3</accession>
<evidence type="ECO:0000313" key="3">
    <source>
        <dbReference type="Proteomes" id="UP001519460"/>
    </source>
</evidence>
<dbReference type="Proteomes" id="UP001519460">
    <property type="component" value="Unassembled WGS sequence"/>
</dbReference>
<dbReference type="EMBL" id="JACVVK020000446">
    <property type="protein sequence ID" value="KAK7474161.1"/>
    <property type="molecule type" value="Genomic_DNA"/>
</dbReference>
<reference evidence="2 3" key="1">
    <citation type="journal article" date="2023" name="Sci. Data">
        <title>Genome assembly of the Korean intertidal mud-creeper Batillaria attramentaria.</title>
        <authorList>
            <person name="Patra A.K."/>
            <person name="Ho P.T."/>
            <person name="Jun S."/>
            <person name="Lee S.J."/>
            <person name="Kim Y."/>
            <person name="Won Y.J."/>
        </authorList>
    </citation>
    <scope>NUCLEOTIDE SEQUENCE [LARGE SCALE GENOMIC DNA]</scope>
    <source>
        <strain evidence="2">Wonlab-2016</strain>
    </source>
</reference>
<comment type="caution">
    <text evidence="2">The sequence shown here is derived from an EMBL/GenBank/DDBJ whole genome shotgun (WGS) entry which is preliminary data.</text>
</comment>